<accession>A0A0C9UF83</accession>
<feature type="region of interest" description="Disordered" evidence="1">
    <location>
        <begin position="182"/>
        <end position="210"/>
    </location>
</feature>
<gene>
    <name evidence="2" type="ORF">M422DRAFT_264660</name>
</gene>
<dbReference type="HOGENOM" id="CLU_1042692_0_0_1"/>
<reference evidence="2 3" key="1">
    <citation type="submission" date="2014-06" db="EMBL/GenBank/DDBJ databases">
        <title>Evolutionary Origins and Diversification of the Mycorrhizal Mutualists.</title>
        <authorList>
            <consortium name="DOE Joint Genome Institute"/>
            <consortium name="Mycorrhizal Genomics Consortium"/>
            <person name="Kohler A."/>
            <person name="Kuo A."/>
            <person name="Nagy L.G."/>
            <person name="Floudas D."/>
            <person name="Copeland A."/>
            <person name="Barry K.W."/>
            <person name="Cichocki N."/>
            <person name="Veneault-Fourrey C."/>
            <person name="LaButti K."/>
            <person name="Lindquist E.A."/>
            <person name="Lipzen A."/>
            <person name="Lundell T."/>
            <person name="Morin E."/>
            <person name="Murat C."/>
            <person name="Riley R."/>
            <person name="Ohm R."/>
            <person name="Sun H."/>
            <person name="Tunlid A."/>
            <person name="Henrissat B."/>
            <person name="Grigoriev I.V."/>
            <person name="Hibbett D.S."/>
            <person name="Martin F."/>
        </authorList>
    </citation>
    <scope>NUCLEOTIDE SEQUENCE [LARGE SCALE GENOMIC DNA]</scope>
    <source>
        <strain evidence="2 3">SS14</strain>
    </source>
</reference>
<sequence length="267" mass="30168">MHNLTQCALLHAKIGGAEVLEDFFKPALEVQWTSPNIILFDHIKRAVVDIPYPMSRGLDLSNDEHREEFPHCLVEIRNTVYASYISCEFCGLFTDLDKKYTSAALFSDYLLSTNPFGGDRPIILPFLSIPYPQANHQQQNRFEVLDQAPLPGNYRHNPRPSRSFNATRPTAQAAGGHFHTARQFRTPPRTPLSSSAFSPPPTPSSSVMDGCMNTQTRIVGPSWLYHRDDQEIELKECKTCNYFMDDAIFEAHVCPIIVSAQAPVERE</sequence>
<dbReference type="AlphaFoldDB" id="A0A0C9UF83"/>
<evidence type="ECO:0000313" key="2">
    <source>
        <dbReference type="EMBL" id="KIJ33394.1"/>
    </source>
</evidence>
<name>A0A0C9UF83_SPHS4</name>
<proteinExistence type="predicted"/>
<evidence type="ECO:0000256" key="1">
    <source>
        <dbReference type="SAM" id="MobiDB-lite"/>
    </source>
</evidence>
<protein>
    <submittedName>
        <fullName evidence="2">Uncharacterized protein</fullName>
    </submittedName>
</protein>
<keyword evidence="3" id="KW-1185">Reference proteome</keyword>
<evidence type="ECO:0000313" key="3">
    <source>
        <dbReference type="Proteomes" id="UP000054279"/>
    </source>
</evidence>
<dbReference type="Proteomes" id="UP000054279">
    <property type="component" value="Unassembled WGS sequence"/>
</dbReference>
<organism evidence="2 3">
    <name type="scientific">Sphaerobolus stellatus (strain SS14)</name>
    <dbReference type="NCBI Taxonomy" id="990650"/>
    <lineage>
        <taxon>Eukaryota</taxon>
        <taxon>Fungi</taxon>
        <taxon>Dikarya</taxon>
        <taxon>Basidiomycota</taxon>
        <taxon>Agaricomycotina</taxon>
        <taxon>Agaricomycetes</taxon>
        <taxon>Phallomycetidae</taxon>
        <taxon>Geastrales</taxon>
        <taxon>Sphaerobolaceae</taxon>
        <taxon>Sphaerobolus</taxon>
    </lineage>
</organism>
<dbReference type="EMBL" id="KN837213">
    <property type="protein sequence ID" value="KIJ33394.1"/>
    <property type="molecule type" value="Genomic_DNA"/>
</dbReference>